<dbReference type="GO" id="GO:0005737">
    <property type="term" value="C:cytoplasm"/>
    <property type="evidence" value="ECO:0007669"/>
    <property type="project" value="UniProtKB-SubCell"/>
</dbReference>
<dbReference type="FunFam" id="3.40.50.300:FF:000193">
    <property type="entry name" value="Probable Elongation factor 3"/>
    <property type="match status" value="1"/>
</dbReference>
<dbReference type="Pfam" id="PF24984">
    <property type="entry name" value="HEAT_EF3_GNC1"/>
    <property type="match status" value="1"/>
</dbReference>
<evidence type="ECO:0000256" key="7">
    <source>
        <dbReference type="ARBA" id="ARBA00022768"/>
    </source>
</evidence>
<name>A0AAD2FIC4_9STRA</name>
<comment type="pathway">
    <text evidence="2">Protein biosynthesis; polypeptide chain elongation.</text>
</comment>
<dbReference type="CDD" id="cd03221">
    <property type="entry name" value="ABCF_EF-3"/>
    <property type="match status" value="1"/>
</dbReference>
<evidence type="ECO:0000256" key="2">
    <source>
        <dbReference type="ARBA" id="ARBA00004815"/>
    </source>
</evidence>
<evidence type="ECO:0000256" key="8">
    <source>
        <dbReference type="ARBA" id="ARBA00022840"/>
    </source>
</evidence>
<evidence type="ECO:0000256" key="9">
    <source>
        <dbReference type="ARBA" id="ARBA00022917"/>
    </source>
</evidence>
<dbReference type="InterPro" id="IPR003439">
    <property type="entry name" value="ABC_transporter-like_ATP-bd"/>
</dbReference>
<organism evidence="13 14">
    <name type="scientific">Cylindrotheca closterium</name>
    <dbReference type="NCBI Taxonomy" id="2856"/>
    <lineage>
        <taxon>Eukaryota</taxon>
        <taxon>Sar</taxon>
        <taxon>Stramenopiles</taxon>
        <taxon>Ochrophyta</taxon>
        <taxon>Bacillariophyta</taxon>
        <taxon>Bacillariophyceae</taxon>
        <taxon>Bacillariophycidae</taxon>
        <taxon>Bacillariales</taxon>
        <taxon>Bacillariaceae</taxon>
        <taxon>Cylindrotheca</taxon>
    </lineage>
</organism>
<evidence type="ECO:0000256" key="11">
    <source>
        <dbReference type="PROSITE-ProRule" id="PRU00103"/>
    </source>
</evidence>
<feature type="domain" description="ABC transporter" evidence="12">
    <location>
        <begin position="443"/>
        <end position="663"/>
    </location>
</feature>
<dbReference type="GO" id="GO:0003746">
    <property type="term" value="F:translation elongation factor activity"/>
    <property type="evidence" value="ECO:0007669"/>
    <property type="project" value="UniProtKB-KW"/>
</dbReference>
<comment type="catalytic activity">
    <reaction evidence="10">
        <text>ATP + H2O = ADP + phosphate + H(+)</text>
        <dbReference type="Rhea" id="RHEA:13065"/>
        <dbReference type="ChEBI" id="CHEBI:15377"/>
        <dbReference type="ChEBI" id="CHEBI:15378"/>
        <dbReference type="ChEBI" id="CHEBI:30616"/>
        <dbReference type="ChEBI" id="CHEBI:43474"/>
        <dbReference type="ChEBI" id="CHEBI:456216"/>
    </reaction>
</comment>
<evidence type="ECO:0000256" key="6">
    <source>
        <dbReference type="ARBA" id="ARBA00022741"/>
    </source>
</evidence>
<dbReference type="Gene3D" id="1.25.10.10">
    <property type="entry name" value="Leucine-rich Repeat Variant"/>
    <property type="match status" value="1"/>
</dbReference>
<comment type="similarity">
    <text evidence="3">Belongs to the ABC transporter superfamily. ABCF family. EF3 subfamily.</text>
</comment>
<dbReference type="Pfam" id="PF00005">
    <property type="entry name" value="ABC_tran"/>
    <property type="match status" value="2"/>
</dbReference>
<evidence type="ECO:0000256" key="1">
    <source>
        <dbReference type="ARBA" id="ARBA00004496"/>
    </source>
</evidence>
<dbReference type="SMART" id="SM00382">
    <property type="entry name" value="AAA"/>
    <property type="match status" value="2"/>
</dbReference>
<dbReference type="InterPro" id="IPR047036">
    <property type="entry name" value="EF3_4HB_sf"/>
</dbReference>
<keyword evidence="4" id="KW-0963">Cytoplasm</keyword>
<dbReference type="Proteomes" id="UP001295423">
    <property type="component" value="Unassembled WGS sequence"/>
</dbReference>
<keyword evidence="9" id="KW-0648">Protein biosynthesis</keyword>
<evidence type="ECO:0000256" key="10">
    <source>
        <dbReference type="ARBA" id="ARBA00049360"/>
    </source>
</evidence>
<dbReference type="InterPro" id="IPR050611">
    <property type="entry name" value="ABCF"/>
</dbReference>
<gene>
    <name evidence="13" type="ORF">CYCCA115_LOCUS7541</name>
</gene>
<dbReference type="PROSITE" id="PS50077">
    <property type="entry name" value="HEAT_REPEAT"/>
    <property type="match status" value="1"/>
</dbReference>
<evidence type="ECO:0000256" key="3">
    <source>
        <dbReference type="ARBA" id="ARBA00011054"/>
    </source>
</evidence>
<dbReference type="EMBL" id="CAKOGP040001024">
    <property type="protein sequence ID" value="CAJ1941498.1"/>
    <property type="molecule type" value="Genomic_DNA"/>
</dbReference>
<proteinExistence type="inferred from homology"/>
<dbReference type="Gene3D" id="2.40.50.990">
    <property type="match status" value="1"/>
</dbReference>
<dbReference type="AlphaFoldDB" id="A0AAD2FIC4"/>
<keyword evidence="6" id="KW-0547">Nucleotide-binding</keyword>
<reference evidence="13" key="1">
    <citation type="submission" date="2023-08" db="EMBL/GenBank/DDBJ databases">
        <authorList>
            <person name="Audoor S."/>
            <person name="Bilcke G."/>
        </authorList>
    </citation>
    <scope>NUCLEOTIDE SEQUENCE</scope>
</reference>
<sequence>MRVIESDRSYHRNRDIKTTPSTFFGVLELRTCKAHKMSLEAKFASLTIDDASSVVDTVKAEGVEKSGLAANISVLSAKCASNDEAEALSALATVKALAEGVPEAQVFTKECLGACLENAIHKNVNVKKASKETAFAIVDNVQPFAMKSLLPTIFAELPVEKKWAIRESALECILRFKDKAPRQLGDALPLIVPEVTACMWDTKKQVKVAATNAMKSSLDVIGNKDIEHMTGKILTAITKPKEVPEIMHKMAGVTFVQSVESPALAMVVPLLLRGLREKTTATKRQAAVIIDNMSKLVDDPIGAAPFLPLLLPALETNAESIADPEAREVTQRAVVQLNRLKGLAEKQASVRGDVSKLDGILKKELKAEDATGGKQAVIDYACVIASCLMDLKFMEDLQWEKNLSPVLSSYFKDDLAKAIEAVRVEAEKMLEIPDDEDDEDDAEELCNCQFTLAYGTKILLHNTKMKLLRGKNYGLLGPNDCGKTTLMRAIAKNQVEGFPDVTQVRTVFVEADIQGEQSHLSCVEYVAADEKLQAMGVDMARIREVLGTVGFTADGKAKPDHAVSTLSGGWRMKLALARAMLQQADILLLDEPTNHLDVINVAWVKTYLNSLTDVTAIIVSHDSGLLNDCCTHMMSFDNLKLHTFKGNLDEYVKVNPAARSYFSLSSSKMKFKFPQPGPIEGVKSKGKALMKMGNCTFTYPGNESPTLFNITVQVSLSSRVACIGENGAGKSTMIKLLVGEIAPQVGDVWKHPNARIAYVAQHAFHHIEQHLNKTPNEYIRWRFANGGEDKESLVKVTMQFTEAELASQKKPFELQIIDEASGKIQKIKKVVAELVGGRKLNKSKEYEYEVKYSGSTTDSGEYLPAKTLKKMGWEKACKAVDLKLAQLAGMYVRPLSTKNVEEHLEGCGLAREFGTHYRMSALSGGQKVKVVLAAAMWMQPHIVILDEPTNYLDRESLGALAGAIEEFDGGIIIISHNNEFVSKLCPETWVMDAGHLETKGDADWMLKQDTKIDDQQQLQEMTDAAGNKVEIKQGKKKLSKKEEKALVKKVKAKIKNGEPLDTDEEELAFEKDLL</sequence>
<keyword evidence="7" id="KW-0251">Elongation factor</keyword>
<dbReference type="SUPFAM" id="SSF52540">
    <property type="entry name" value="P-loop containing nucleoside triphosphate hydrolases"/>
    <property type="match status" value="2"/>
</dbReference>
<dbReference type="PROSITE" id="PS50893">
    <property type="entry name" value="ABC_TRANSPORTER_2"/>
    <property type="match status" value="2"/>
</dbReference>
<keyword evidence="5" id="KW-0677">Repeat</keyword>
<evidence type="ECO:0000256" key="4">
    <source>
        <dbReference type="ARBA" id="ARBA00022490"/>
    </source>
</evidence>
<feature type="repeat" description="HEAT" evidence="11">
    <location>
        <begin position="191"/>
        <end position="229"/>
    </location>
</feature>
<dbReference type="Gene3D" id="1.20.1390.20">
    <property type="match status" value="1"/>
</dbReference>
<dbReference type="InterPro" id="IPR011989">
    <property type="entry name" value="ARM-like"/>
</dbReference>
<accession>A0AAD2FIC4</accession>
<dbReference type="InterPro" id="IPR017871">
    <property type="entry name" value="ABC_transporter-like_CS"/>
</dbReference>
<dbReference type="GO" id="GO:0016887">
    <property type="term" value="F:ATP hydrolysis activity"/>
    <property type="evidence" value="ECO:0007669"/>
    <property type="project" value="InterPro"/>
</dbReference>
<dbReference type="GO" id="GO:0005524">
    <property type="term" value="F:ATP binding"/>
    <property type="evidence" value="ECO:0007669"/>
    <property type="project" value="UniProtKB-KW"/>
</dbReference>
<keyword evidence="8" id="KW-0067">ATP-binding</keyword>
<evidence type="ECO:0000259" key="12">
    <source>
        <dbReference type="PROSITE" id="PS50893"/>
    </source>
</evidence>
<feature type="domain" description="ABC transporter" evidence="12">
    <location>
        <begin position="690"/>
        <end position="1018"/>
    </location>
</feature>
<dbReference type="InterPro" id="IPR003593">
    <property type="entry name" value="AAA+_ATPase"/>
</dbReference>
<evidence type="ECO:0000313" key="13">
    <source>
        <dbReference type="EMBL" id="CAJ1941498.1"/>
    </source>
</evidence>
<dbReference type="InterPro" id="IPR047038">
    <property type="entry name" value="eEF3_chromodomain-like_sf"/>
</dbReference>
<dbReference type="PANTHER" id="PTHR19211:SF5">
    <property type="entry name" value="ELONGATION FACTOR 3A-RELATED"/>
    <property type="match status" value="1"/>
</dbReference>
<evidence type="ECO:0000256" key="5">
    <source>
        <dbReference type="ARBA" id="ARBA00022737"/>
    </source>
</evidence>
<dbReference type="InterPro" id="IPR021133">
    <property type="entry name" value="HEAT_type_2"/>
</dbReference>
<keyword evidence="14" id="KW-1185">Reference proteome</keyword>
<dbReference type="Pfam" id="PF24987">
    <property type="entry name" value="HEAT_EF3_N"/>
    <property type="match status" value="1"/>
</dbReference>
<dbReference type="PANTHER" id="PTHR19211">
    <property type="entry name" value="ATP-BINDING TRANSPORT PROTEIN-RELATED"/>
    <property type="match status" value="1"/>
</dbReference>
<dbReference type="InterPro" id="IPR027417">
    <property type="entry name" value="P-loop_NTPase"/>
</dbReference>
<dbReference type="PROSITE" id="PS00211">
    <property type="entry name" value="ABC_TRANSPORTER_1"/>
    <property type="match status" value="2"/>
</dbReference>
<evidence type="ECO:0000313" key="14">
    <source>
        <dbReference type="Proteomes" id="UP001295423"/>
    </source>
</evidence>
<comment type="caution">
    <text evidence="13">The sequence shown here is derived from an EMBL/GenBank/DDBJ whole genome shotgun (WGS) entry which is preliminary data.</text>
</comment>
<protein>
    <recommendedName>
        <fullName evidence="12">ABC transporter domain-containing protein</fullName>
    </recommendedName>
</protein>
<dbReference type="Gene3D" id="3.40.50.300">
    <property type="entry name" value="P-loop containing nucleotide triphosphate hydrolases"/>
    <property type="match status" value="2"/>
</dbReference>
<comment type="subcellular location">
    <subcellularLocation>
        <location evidence="1">Cytoplasm</location>
    </subcellularLocation>
</comment>
<dbReference type="SUPFAM" id="SSF48371">
    <property type="entry name" value="ARM repeat"/>
    <property type="match status" value="1"/>
</dbReference>
<dbReference type="InterPro" id="IPR016024">
    <property type="entry name" value="ARM-type_fold"/>
</dbReference>